<keyword evidence="9" id="KW-1185">Reference proteome</keyword>
<dbReference type="HAMAP" id="MF_01201">
    <property type="entry name" value="Ala_racemase"/>
    <property type="match status" value="1"/>
</dbReference>
<proteinExistence type="inferred from homology"/>
<dbReference type="SMART" id="SM01005">
    <property type="entry name" value="Ala_racemase_C"/>
    <property type="match status" value="1"/>
</dbReference>
<dbReference type="EMBL" id="JGYV01000025">
    <property type="protein sequence ID" value="KFI59488.1"/>
    <property type="molecule type" value="Genomic_DNA"/>
</dbReference>
<dbReference type="InterPro" id="IPR020622">
    <property type="entry name" value="Ala_racemase_pyridoxalP-BS"/>
</dbReference>
<feature type="active site" description="Proton acceptor; specific for L-alanine" evidence="4">
    <location>
        <position position="306"/>
    </location>
</feature>
<dbReference type="PROSITE" id="PS00395">
    <property type="entry name" value="ALANINE_RACEMASE"/>
    <property type="match status" value="1"/>
</dbReference>
<evidence type="ECO:0000259" key="7">
    <source>
        <dbReference type="SMART" id="SM01005"/>
    </source>
</evidence>
<feature type="binding site" evidence="4 6">
    <location>
        <position position="370"/>
    </location>
    <ligand>
        <name>substrate</name>
    </ligand>
</feature>
<dbReference type="Gene3D" id="2.40.37.10">
    <property type="entry name" value="Lyase, Ornithine Decarboxylase, Chain A, domain 1"/>
    <property type="match status" value="1"/>
</dbReference>
<evidence type="ECO:0000256" key="2">
    <source>
        <dbReference type="ARBA" id="ARBA00022898"/>
    </source>
</evidence>
<dbReference type="NCBIfam" id="TIGR00492">
    <property type="entry name" value="alr"/>
    <property type="match status" value="1"/>
</dbReference>
<dbReference type="InterPro" id="IPR029066">
    <property type="entry name" value="PLP-binding_barrel"/>
</dbReference>
<evidence type="ECO:0000256" key="3">
    <source>
        <dbReference type="ARBA" id="ARBA00023235"/>
    </source>
</evidence>
<dbReference type="GO" id="GO:0030170">
    <property type="term" value="F:pyridoxal phosphate binding"/>
    <property type="evidence" value="ECO:0007669"/>
    <property type="project" value="UniProtKB-UniRule"/>
</dbReference>
<keyword evidence="2 4" id="KW-0663">Pyridoxal phosphate</keyword>
<comment type="cofactor">
    <cofactor evidence="1 4 5">
        <name>pyridoxal 5'-phosphate</name>
        <dbReference type="ChEBI" id="CHEBI:597326"/>
    </cofactor>
</comment>
<name>A0A087AL38_9BIFI</name>
<dbReference type="SUPFAM" id="SSF50621">
    <property type="entry name" value="Alanine racemase C-terminal domain-like"/>
    <property type="match status" value="1"/>
</dbReference>
<evidence type="ECO:0000256" key="5">
    <source>
        <dbReference type="PIRSR" id="PIRSR600821-50"/>
    </source>
</evidence>
<dbReference type="STRING" id="1688.BCUN_1613"/>
<dbReference type="Pfam" id="PF01168">
    <property type="entry name" value="Ala_racemase_N"/>
    <property type="match status" value="1"/>
</dbReference>
<dbReference type="GO" id="GO:0030632">
    <property type="term" value="P:D-alanine biosynthetic process"/>
    <property type="evidence" value="ECO:0007669"/>
    <property type="project" value="UniProtKB-UniRule"/>
</dbReference>
<sequence length="455" mass="49344">MAPMTATASTDWSFSSPEGEEHYRKALQAYPAQVIVDLAAIRDNMRRLVDVVNREGGRTDVMGVVKADAYGHGLLPVALASLAGGATWLGVAQAREALLLRRAGIDADRAHVLTWVNNPLQAPYRELIDLDVDLSVATLTAIDCIAQAAREAGKPARVHVKVDTGFGRNGFTLEQLPAAIERLRPLVQDGTFELVGQWSHLAVADAPDNPDFVRQTDLQVERFERFTEELAAAGLTPRIRHLANTAATLGRPELHYDLVRPGVALYGYEADPAMGTPSQYGLRPAMTLQAQLSSVKDVRAGEGLSYGRVYVTDRDTSVAIVPVGYADGIHRSASGFDEAGARHVDHAGGPLRLMTTQGPMLARVSGRVCMDQFIIDLHGSAQDLGVRIGDTVELFGPGRGEAFAEPTADDWARAADTISYEIFTCLRNRVPRLYLHAYDVLDGRDLAMLEPDSLL</sequence>
<dbReference type="CDD" id="cd00430">
    <property type="entry name" value="PLPDE_III_AR"/>
    <property type="match status" value="1"/>
</dbReference>
<dbReference type="InterPro" id="IPR009006">
    <property type="entry name" value="Ala_racemase/Decarboxylase_C"/>
</dbReference>
<comment type="catalytic activity">
    <reaction evidence="4">
        <text>L-alanine = D-alanine</text>
        <dbReference type="Rhea" id="RHEA:20249"/>
        <dbReference type="ChEBI" id="CHEBI:57416"/>
        <dbReference type="ChEBI" id="CHEBI:57972"/>
        <dbReference type="EC" id="5.1.1.1"/>
    </reaction>
</comment>
<dbReference type="eggNOG" id="COG0787">
    <property type="taxonomic scope" value="Bacteria"/>
</dbReference>
<dbReference type="PANTHER" id="PTHR30511:SF0">
    <property type="entry name" value="ALANINE RACEMASE, CATABOLIC-RELATED"/>
    <property type="match status" value="1"/>
</dbReference>
<dbReference type="GO" id="GO:0009252">
    <property type="term" value="P:peptidoglycan biosynthetic process"/>
    <property type="evidence" value="ECO:0007669"/>
    <property type="project" value="TreeGrafter"/>
</dbReference>
<dbReference type="UniPathway" id="UPA00042">
    <property type="reaction ID" value="UER00497"/>
</dbReference>
<dbReference type="Gene3D" id="3.20.20.10">
    <property type="entry name" value="Alanine racemase"/>
    <property type="match status" value="1"/>
</dbReference>
<organism evidence="8 9">
    <name type="scientific">Bifidobacterium cuniculi</name>
    <dbReference type="NCBI Taxonomy" id="1688"/>
    <lineage>
        <taxon>Bacteria</taxon>
        <taxon>Bacillati</taxon>
        <taxon>Actinomycetota</taxon>
        <taxon>Actinomycetes</taxon>
        <taxon>Bifidobacteriales</taxon>
        <taxon>Bifidobacteriaceae</taxon>
        <taxon>Bifidobacterium</taxon>
    </lineage>
</organism>
<dbReference type="InterPro" id="IPR011079">
    <property type="entry name" value="Ala_racemase_C"/>
</dbReference>
<dbReference type="InterPro" id="IPR000821">
    <property type="entry name" value="Ala_racemase"/>
</dbReference>
<dbReference type="PRINTS" id="PR00992">
    <property type="entry name" value="ALARACEMASE"/>
</dbReference>
<feature type="modified residue" description="N6-(pyridoxal phosphate)lysine" evidence="4 5">
    <location>
        <position position="66"/>
    </location>
</feature>
<dbReference type="Pfam" id="PF00842">
    <property type="entry name" value="Ala_racemase_C"/>
    <property type="match status" value="1"/>
</dbReference>
<keyword evidence="3 4" id="KW-0413">Isomerase</keyword>
<dbReference type="PANTHER" id="PTHR30511">
    <property type="entry name" value="ALANINE RACEMASE"/>
    <property type="match status" value="1"/>
</dbReference>
<evidence type="ECO:0000256" key="6">
    <source>
        <dbReference type="PIRSR" id="PIRSR600821-52"/>
    </source>
</evidence>
<evidence type="ECO:0000256" key="1">
    <source>
        <dbReference type="ARBA" id="ARBA00001933"/>
    </source>
</evidence>
<dbReference type="FunFam" id="3.20.20.10:FF:000002">
    <property type="entry name" value="Alanine racemase"/>
    <property type="match status" value="1"/>
</dbReference>
<dbReference type="SUPFAM" id="SSF51419">
    <property type="entry name" value="PLP-binding barrel"/>
    <property type="match status" value="1"/>
</dbReference>
<feature type="active site" description="Proton acceptor; specific for D-alanine" evidence="4">
    <location>
        <position position="66"/>
    </location>
</feature>
<protein>
    <recommendedName>
        <fullName evidence="4">Alanine racemase</fullName>
        <ecNumber evidence="4">5.1.1.1</ecNumber>
    </recommendedName>
</protein>
<feature type="domain" description="Alanine racemase C-terminal" evidence="7">
    <location>
        <begin position="285"/>
        <end position="435"/>
    </location>
</feature>
<evidence type="ECO:0000256" key="4">
    <source>
        <dbReference type="HAMAP-Rule" id="MF_01201"/>
    </source>
</evidence>
<dbReference type="AlphaFoldDB" id="A0A087AL38"/>
<comment type="similarity">
    <text evidence="4">Belongs to the alanine racemase family.</text>
</comment>
<dbReference type="GO" id="GO:0008784">
    <property type="term" value="F:alanine racemase activity"/>
    <property type="evidence" value="ECO:0007669"/>
    <property type="project" value="UniProtKB-UniRule"/>
</dbReference>
<evidence type="ECO:0000313" key="9">
    <source>
        <dbReference type="Proteomes" id="UP000029067"/>
    </source>
</evidence>
<accession>A0A087AL38</accession>
<comment type="caution">
    <text evidence="8">The sequence shown here is derived from an EMBL/GenBank/DDBJ whole genome shotgun (WGS) entry which is preliminary data.</text>
</comment>
<reference evidence="8 9" key="1">
    <citation type="submission" date="2014-03" db="EMBL/GenBank/DDBJ databases">
        <title>Genomics of Bifidobacteria.</title>
        <authorList>
            <person name="Ventura M."/>
            <person name="Milani C."/>
            <person name="Lugli G.A."/>
        </authorList>
    </citation>
    <scope>NUCLEOTIDE SEQUENCE [LARGE SCALE GENOMIC DNA]</scope>
    <source>
        <strain evidence="8 9">LMG 10738</strain>
    </source>
</reference>
<comment type="function">
    <text evidence="4">Catalyzes the interconversion of L-alanine and D-alanine. May also act on other amino acids.</text>
</comment>
<evidence type="ECO:0000313" key="8">
    <source>
        <dbReference type="EMBL" id="KFI59488.1"/>
    </source>
</evidence>
<comment type="pathway">
    <text evidence="4">Amino-acid biosynthesis; D-alanine biosynthesis; D-alanine from L-alanine: step 1/1.</text>
</comment>
<dbReference type="InterPro" id="IPR001608">
    <property type="entry name" value="Ala_racemase_N"/>
</dbReference>
<gene>
    <name evidence="8" type="ORF">BCUN_1613</name>
</gene>
<dbReference type="GO" id="GO:0005829">
    <property type="term" value="C:cytosol"/>
    <property type="evidence" value="ECO:0007669"/>
    <property type="project" value="TreeGrafter"/>
</dbReference>
<feature type="binding site" evidence="4 6">
    <location>
        <position position="168"/>
    </location>
    <ligand>
        <name>substrate</name>
    </ligand>
</feature>
<dbReference type="EC" id="5.1.1.1" evidence="4"/>
<dbReference type="Proteomes" id="UP000029067">
    <property type="component" value="Unassembled WGS sequence"/>
</dbReference>